<proteinExistence type="predicted"/>
<accession>V5YPU3</accession>
<dbReference type="AlphaFoldDB" id="V5YPU3"/>
<dbReference type="RefSeq" id="WP_023842839.1">
    <property type="nucleotide sequence ID" value="NC_022995.1"/>
</dbReference>
<dbReference type="EMBL" id="AB853026">
    <property type="protein sequence ID" value="BAO19299.1"/>
    <property type="molecule type" value="Genomic_DNA"/>
</dbReference>
<keyword evidence="1" id="KW-0614">Plasmid</keyword>
<reference evidence="1" key="1">
    <citation type="journal article" date="2014" name="Microbiology">
        <title>A 2,4-dichlorophenoxyacetic acid degradation plasmid pM7012 discloses distribution of an unclassified megaplasmid group across bacterial species.</title>
        <authorList>
            <person name="Sakai Y."/>
            <person name="Ogawa N."/>
            <person name="Shimomura Y."/>
            <person name="Fujii T."/>
        </authorList>
    </citation>
    <scope>NUCLEOTIDE SEQUENCE</scope>
    <source>
        <strain evidence="1">M701</strain>
    </source>
</reference>
<reference evidence="1" key="2">
    <citation type="submission" date="2024-06" db="EMBL/GenBank/DDBJ databases">
        <authorList>
            <person name="Sakai Y."/>
            <person name="Fujii T."/>
        </authorList>
    </citation>
    <scope>NUCLEOTIDE SEQUENCE</scope>
    <source>
        <strain evidence="1">M701</strain>
        <plasmid evidence="1">pM7012</plasmid>
    </source>
</reference>
<evidence type="ECO:0000313" key="1">
    <source>
        <dbReference type="EMBL" id="BAO19299.1"/>
    </source>
</evidence>
<geneLocation type="plasmid" evidence="1">
    <name>pM7012</name>
</geneLocation>
<sequence length="101" mass="11100">MSYVTENEIEFVGKYLAAQGFSAKMLPGALPGESPAVIRIEDGALFEIDEVAEEVAAGAQLWSLLHELNDRQLNADSFDYFGGTRCRDLVRQHSTCLGLVH</sequence>
<protein>
    <submittedName>
        <fullName evidence="1">Uncharacterized protein</fullName>
    </submittedName>
</protein>
<name>V5YPU3_9BURK</name>
<organism evidence="1">
    <name type="scientific">Burkholderia sp. M701</name>
    <dbReference type="NCBI Taxonomy" id="326454"/>
    <lineage>
        <taxon>Bacteria</taxon>
        <taxon>Pseudomonadati</taxon>
        <taxon>Pseudomonadota</taxon>
        <taxon>Betaproteobacteria</taxon>
        <taxon>Burkholderiales</taxon>
        <taxon>Burkholderiaceae</taxon>
        <taxon>Burkholderia</taxon>
    </lineage>
</organism>